<proteinExistence type="predicted"/>
<dbReference type="STRING" id="48699.ENSPLAP00000026336"/>
<dbReference type="Proteomes" id="UP000261500">
    <property type="component" value="Unplaced"/>
</dbReference>
<dbReference type="GO" id="GO:0035024">
    <property type="term" value="P:negative regulation of Rho protein signal transduction"/>
    <property type="evidence" value="ECO:0007669"/>
    <property type="project" value="TreeGrafter"/>
</dbReference>
<evidence type="ECO:0000313" key="2">
    <source>
        <dbReference type="Ensembl" id="ENSPLAP00000026336.1"/>
    </source>
</evidence>
<name>A0A3B3VMW7_9TELE</name>
<dbReference type="GO" id="GO:0001525">
    <property type="term" value="P:angiogenesis"/>
    <property type="evidence" value="ECO:0007669"/>
    <property type="project" value="TreeGrafter"/>
</dbReference>
<sequence length="228" mass="25762">MSNATELLNFFQVKVETMEKEWEFEAPGDPVLTADMDTCSEALAQLDDVIMHTFQQCVYHLTKTLYSLLPALLDTNPFSSDEKEKEKDGTRVYRCSLMLSREACLSPPLTSQTFGYLFFFTNTSLLNTLLERDGLFSWSRAVQIRTNLDLVLDWLQGAGLGDIASEFMKKLSVTVNFLCIPKTRLIQSRVSAPSCGDSIRTSSPQIRGRGFERAHISRMKETGNDFCI</sequence>
<dbReference type="GeneTree" id="ENSGT00940000160072"/>
<dbReference type="GO" id="GO:0051020">
    <property type="term" value="F:GTPase binding"/>
    <property type="evidence" value="ECO:0007669"/>
    <property type="project" value="TreeGrafter"/>
</dbReference>
<dbReference type="Pfam" id="PF01843">
    <property type="entry name" value="DIL"/>
    <property type="match status" value="1"/>
</dbReference>
<organism evidence="2 3">
    <name type="scientific">Poecilia latipinna</name>
    <name type="common">sailfin molly</name>
    <dbReference type="NCBI Taxonomy" id="48699"/>
    <lineage>
        <taxon>Eukaryota</taxon>
        <taxon>Metazoa</taxon>
        <taxon>Chordata</taxon>
        <taxon>Craniata</taxon>
        <taxon>Vertebrata</taxon>
        <taxon>Euteleostomi</taxon>
        <taxon>Actinopterygii</taxon>
        <taxon>Neopterygii</taxon>
        <taxon>Teleostei</taxon>
        <taxon>Neoteleostei</taxon>
        <taxon>Acanthomorphata</taxon>
        <taxon>Ovalentaria</taxon>
        <taxon>Atherinomorphae</taxon>
        <taxon>Cyprinodontiformes</taxon>
        <taxon>Poeciliidae</taxon>
        <taxon>Poeciliinae</taxon>
        <taxon>Poecilia</taxon>
    </lineage>
</organism>
<protein>
    <submittedName>
        <fullName evidence="2">Ras-interacting protein 1-like</fullName>
    </submittedName>
</protein>
<feature type="domain" description="Dilute" evidence="1">
    <location>
        <begin position="40"/>
        <end position="228"/>
    </location>
</feature>
<accession>A0A3B3VMW7</accession>
<dbReference type="GO" id="GO:0005911">
    <property type="term" value="C:cell-cell junction"/>
    <property type="evidence" value="ECO:0007669"/>
    <property type="project" value="TreeGrafter"/>
</dbReference>
<evidence type="ECO:0000313" key="3">
    <source>
        <dbReference type="Proteomes" id="UP000261500"/>
    </source>
</evidence>
<dbReference type="AlphaFoldDB" id="A0A3B3VMW7"/>
<dbReference type="InterPro" id="IPR002710">
    <property type="entry name" value="Dilute_dom"/>
</dbReference>
<dbReference type="PANTHER" id="PTHR16027">
    <property type="entry name" value="DILUTE DOMAIN-CONTAINING PROTEIN YPR089W"/>
    <property type="match status" value="1"/>
</dbReference>
<dbReference type="SMART" id="SM01132">
    <property type="entry name" value="DIL"/>
    <property type="match status" value="1"/>
</dbReference>
<keyword evidence="3" id="KW-1185">Reference proteome</keyword>
<dbReference type="PROSITE" id="PS51126">
    <property type="entry name" value="DILUTE"/>
    <property type="match status" value="1"/>
</dbReference>
<dbReference type="Ensembl" id="ENSPLAT00000018255.1">
    <property type="protein sequence ID" value="ENSPLAP00000026336.1"/>
    <property type="gene ID" value="ENSPLAG00000000735.1"/>
</dbReference>
<dbReference type="PANTHER" id="PTHR16027:SF12">
    <property type="entry name" value="RAS-INTERACTING PROTEIN 1"/>
    <property type="match status" value="1"/>
</dbReference>
<dbReference type="InterPro" id="IPR052072">
    <property type="entry name" value="Vascular_dev_regulator"/>
</dbReference>
<reference evidence="2" key="2">
    <citation type="submission" date="2025-09" db="UniProtKB">
        <authorList>
            <consortium name="Ensembl"/>
        </authorList>
    </citation>
    <scope>IDENTIFICATION</scope>
</reference>
<evidence type="ECO:0000259" key="1">
    <source>
        <dbReference type="PROSITE" id="PS51126"/>
    </source>
</evidence>
<reference evidence="2" key="1">
    <citation type="submission" date="2025-08" db="UniProtKB">
        <authorList>
            <consortium name="Ensembl"/>
        </authorList>
    </citation>
    <scope>IDENTIFICATION</scope>
</reference>